<protein>
    <submittedName>
        <fullName evidence="1">Increased DNA methylation 1</fullName>
    </submittedName>
</protein>
<proteinExistence type="predicted"/>
<comment type="caution">
    <text evidence="1">The sequence shown here is derived from an EMBL/GenBank/DDBJ whole genome shotgun (WGS) entry which is preliminary data.</text>
</comment>
<dbReference type="EMBL" id="CM045763">
    <property type="protein sequence ID" value="KAI8020713.1"/>
    <property type="molecule type" value="Genomic_DNA"/>
</dbReference>
<evidence type="ECO:0000313" key="1">
    <source>
        <dbReference type="EMBL" id="KAI8020713.1"/>
    </source>
</evidence>
<sequence length="163" mass="18755">MPQSVMPMMDDLVIQNDEDDEHMEMFMFSQNRISDLPDYEELPEGNWYCSQCTCRNCGYLVDDKEALQSPGALKCTQCEHKYHDACLKDHTYLEVASDTLFCGKSCQEVYSGLQSRIRIVNLPSGGCCWNLLRCFHGDQRGFYFAQRLSSPGNVSVLHEFLKR</sequence>
<keyword evidence="2" id="KW-1185">Reference proteome</keyword>
<evidence type="ECO:0000313" key="2">
    <source>
        <dbReference type="Proteomes" id="UP001060215"/>
    </source>
</evidence>
<accession>A0ACC0I6T3</accession>
<gene>
    <name evidence="1" type="ORF">LOK49_LG03G00435</name>
</gene>
<reference evidence="1 2" key="1">
    <citation type="journal article" date="2022" name="Plant J.">
        <title>Chromosome-level genome of Camellia lanceoleosa provides a valuable resource for understanding genome evolution and self-incompatibility.</title>
        <authorList>
            <person name="Gong W."/>
            <person name="Xiao S."/>
            <person name="Wang L."/>
            <person name="Liao Z."/>
            <person name="Chang Y."/>
            <person name="Mo W."/>
            <person name="Hu G."/>
            <person name="Li W."/>
            <person name="Zhao G."/>
            <person name="Zhu H."/>
            <person name="Hu X."/>
            <person name="Ji K."/>
            <person name="Xiang X."/>
            <person name="Song Q."/>
            <person name="Yuan D."/>
            <person name="Jin S."/>
            <person name="Zhang L."/>
        </authorList>
    </citation>
    <scope>NUCLEOTIDE SEQUENCE [LARGE SCALE GENOMIC DNA]</scope>
    <source>
        <strain evidence="1">SQ_2022a</strain>
    </source>
</reference>
<name>A0ACC0I6T3_9ERIC</name>
<organism evidence="1 2">
    <name type="scientific">Camellia lanceoleosa</name>
    <dbReference type="NCBI Taxonomy" id="1840588"/>
    <lineage>
        <taxon>Eukaryota</taxon>
        <taxon>Viridiplantae</taxon>
        <taxon>Streptophyta</taxon>
        <taxon>Embryophyta</taxon>
        <taxon>Tracheophyta</taxon>
        <taxon>Spermatophyta</taxon>
        <taxon>Magnoliopsida</taxon>
        <taxon>eudicotyledons</taxon>
        <taxon>Gunneridae</taxon>
        <taxon>Pentapetalae</taxon>
        <taxon>asterids</taxon>
        <taxon>Ericales</taxon>
        <taxon>Theaceae</taxon>
        <taxon>Camellia</taxon>
    </lineage>
</organism>
<dbReference type="Proteomes" id="UP001060215">
    <property type="component" value="Chromosome 6"/>
</dbReference>